<feature type="domain" description="RsbT co-antagonist protein RsbRD N-terminal" evidence="3">
    <location>
        <begin position="29"/>
        <end position="169"/>
    </location>
</feature>
<dbReference type="EMBL" id="NPZB01000001">
    <property type="protein sequence ID" value="PNS08468.1"/>
    <property type="molecule type" value="Genomic_DNA"/>
</dbReference>
<organism evidence="5 6">
    <name type="scientific">Solilutibacter silvestris</name>
    <dbReference type="NCBI Taxonomy" id="1645665"/>
    <lineage>
        <taxon>Bacteria</taxon>
        <taxon>Pseudomonadati</taxon>
        <taxon>Pseudomonadota</taxon>
        <taxon>Gammaproteobacteria</taxon>
        <taxon>Lysobacterales</taxon>
        <taxon>Lysobacteraceae</taxon>
        <taxon>Solilutibacter</taxon>
    </lineage>
</organism>
<dbReference type="AlphaFoldDB" id="A0A2K1Q0A5"/>
<evidence type="ECO:0000259" key="4">
    <source>
        <dbReference type="Pfam" id="PF17853"/>
    </source>
</evidence>
<dbReference type="Pfam" id="PF14361">
    <property type="entry name" value="RsbRD_N"/>
    <property type="match status" value="1"/>
</dbReference>
<dbReference type="OrthoDB" id="9792148at2"/>
<proteinExistence type="inferred from homology"/>
<dbReference type="PANTHER" id="PTHR33744">
    <property type="entry name" value="CARBOHYDRATE DIACID REGULATOR"/>
    <property type="match status" value="1"/>
</dbReference>
<dbReference type="Pfam" id="PF17853">
    <property type="entry name" value="GGDEF_2"/>
    <property type="match status" value="1"/>
</dbReference>
<gene>
    <name evidence="5" type="ORF">Lysil_0097</name>
</gene>
<evidence type="ECO:0000259" key="3">
    <source>
        <dbReference type="Pfam" id="PF14361"/>
    </source>
</evidence>
<reference evidence="5 6" key="1">
    <citation type="submission" date="2017-08" db="EMBL/GenBank/DDBJ databases">
        <title>Lysobacter sylvestris genome.</title>
        <authorList>
            <person name="Zhang D.-C."/>
            <person name="Albuquerque L."/>
            <person name="Franca L."/>
            <person name="Froufe H.J.C."/>
            <person name="Barroso C."/>
            <person name="Egas C."/>
            <person name="Da Costa M."/>
            <person name="Margesin R."/>
        </authorList>
    </citation>
    <scope>NUCLEOTIDE SEQUENCE [LARGE SCALE GENOMIC DNA]</scope>
    <source>
        <strain evidence="5 6">AM20-91</strain>
    </source>
</reference>
<comment type="similarity">
    <text evidence="1">Belongs to the CdaR family.</text>
</comment>
<sequence>MKDSGKPIAPLSPVLRAVVERLRENDDVLCRSIYENIRGTISDYSLSTDTGLSDDLLSTLTWHARVWHEALLDAQLPSEELLAKAELSARRRVHQGIALDSFLRAFRIGSSTLWQNLIEAAKGDVVLEKELLLNVSPYLLHHFDIISHRVAQAYMDELFQQASWRDRVRGELWSVISARRDDVEAFSRYCGLLNMDAMTLHIAMVFAVRGASEDTRLNTYAFRKILSMAGMDHENSMYMRYRDHLVMWVPAGRGEPLVDGDRRVGTHAHHIVERVEKMERVGVGLPGKGPAGWWTSLEQAFRAIEHGGESGTRVTRYSQILLDEAIAHSSSVQRFLDAILERLAVEPHLLETLQAYFQCRQHRKSTASALNVHPNTLDHRLQRIELLLGGSFDDMTWLATLSAVLRRRRGDPA</sequence>
<evidence type="ECO:0000313" key="5">
    <source>
        <dbReference type="EMBL" id="PNS08468.1"/>
    </source>
</evidence>
<feature type="domain" description="PucR C-terminal helix-turn-helix" evidence="2">
    <location>
        <begin position="349"/>
        <end position="406"/>
    </location>
</feature>
<accession>A0A2K1Q0A5</accession>
<dbReference type="Pfam" id="PF13556">
    <property type="entry name" value="HTH_30"/>
    <property type="match status" value="1"/>
</dbReference>
<dbReference type="Gene3D" id="1.10.10.2840">
    <property type="entry name" value="PucR C-terminal helix-turn-helix domain"/>
    <property type="match status" value="1"/>
</dbReference>
<keyword evidence="6" id="KW-1185">Reference proteome</keyword>
<dbReference type="Proteomes" id="UP000236220">
    <property type="component" value="Unassembled WGS sequence"/>
</dbReference>
<evidence type="ECO:0000259" key="2">
    <source>
        <dbReference type="Pfam" id="PF13556"/>
    </source>
</evidence>
<dbReference type="InterPro" id="IPR042070">
    <property type="entry name" value="PucR_C-HTH_sf"/>
</dbReference>
<dbReference type="InterPro" id="IPR041522">
    <property type="entry name" value="CdaR_GGDEF"/>
</dbReference>
<feature type="domain" description="CdaR GGDEF-like" evidence="4">
    <location>
        <begin position="183"/>
        <end position="305"/>
    </location>
</feature>
<comment type="caution">
    <text evidence="5">The sequence shown here is derived from an EMBL/GenBank/DDBJ whole genome shotgun (WGS) entry which is preliminary data.</text>
</comment>
<dbReference type="InterPro" id="IPR051448">
    <property type="entry name" value="CdaR-like_regulators"/>
</dbReference>
<evidence type="ECO:0000313" key="6">
    <source>
        <dbReference type="Proteomes" id="UP000236220"/>
    </source>
</evidence>
<protein>
    <submittedName>
        <fullName evidence="5">PucR C-terminal helix-turn-helix protein</fullName>
    </submittedName>
</protein>
<dbReference type="InterPro" id="IPR025751">
    <property type="entry name" value="RsbRD_N_dom"/>
</dbReference>
<evidence type="ECO:0000256" key="1">
    <source>
        <dbReference type="ARBA" id="ARBA00006754"/>
    </source>
</evidence>
<dbReference type="PANTHER" id="PTHR33744:SF1">
    <property type="entry name" value="DNA-BINDING TRANSCRIPTIONAL ACTIVATOR ADER"/>
    <property type="match status" value="1"/>
</dbReference>
<name>A0A2K1Q0A5_9GAMM</name>
<dbReference type="InterPro" id="IPR025736">
    <property type="entry name" value="PucR_C-HTH_dom"/>
</dbReference>
<dbReference type="RefSeq" id="WP_103073645.1">
    <property type="nucleotide sequence ID" value="NZ_NPZB01000001.1"/>
</dbReference>